<evidence type="ECO:0000313" key="1">
    <source>
        <dbReference type="EMBL" id="KAF5908315.1"/>
    </source>
</evidence>
<proteinExistence type="predicted"/>
<protein>
    <submittedName>
        <fullName evidence="1">5'-nucleotidase SurE</fullName>
    </submittedName>
</protein>
<sequence length="54" mass="6023">RDCVNIESTTISRGNLDLSPLNSDSSACEGSSLAKRIRSGLYIHWILHFKSFLI</sequence>
<keyword evidence="2" id="KW-1185">Reference proteome</keyword>
<comment type="caution">
    <text evidence="1">The sequence shown here is derived from an EMBL/GenBank/DDBJ whole genome shotgun (WGS) entry which is preliminary data.</text>
</comment>
<gene>
    <name evidence="1" type="primary">surE</name>
    <name evidence="1" type="ORF">DAT39_002009</name>
</gene>
<reference evidence="1" key="1">
    <citation type="submission" date="2020-07" db="EMBL/GenBank/DDBJ databases">
        <title>Clarias magur genome sequencing, assembly and annotation.</title>
        <authorList>
            <person name="Kushwaha B."/>
            <person name="Kumar R."/>
            <person name="Das P."/>
            <person name="Joshi C.G."/>
            <person name="Kumar D."/>
            <person name="Nagpure N.S."/>
            <person name="Pandey M."/>
            <person name="Agarwal S."/>
            <person name="Srivastava S."/>
            <person name="Singh M."/>
            <person name="Sahoo L."/>
            <person name="Jayasankar P."/>
            <person name="Meher P.K."/>
            <person name="Koringa P.G."/>
            <person name="Iquebal M.A."/>
            <person name="Das S.P."/>
            <person name="Bit A."/>
            <person name="Patnaik S."/>
            <person name="Patel N."/>
            <person name="Shah T.M."/>
            <person name="Hinsu A."/>
            <person name="Jena J.K."/>
        </authorList>
    </citation>
    <scope>NUCLEOTIDE SEQUENCE</scope>
    <source>
        <strain evidence="1">CIFAMagur01</strain>
        <tissue evidence="1">Testis</tissue>
    </source>
</reference>
<accession>A0A8J4V1Q0</accession>
<feature type="non-terminal residue" evidence="1">
    <location>
        <position position="1"/>
    </location>
</feature>
<name>A0A8J4V1Q0_CLAMG</name>
<dbReference type="EMBL" id="QNUK01000014">
    <property type="protein sequence ID" value="KAF5908315.1"/>
    <property type="molecule type" value="Genomic_DNA"/>
</dbReference>
<evidence type="ECO:0000313" key="2">
    <source>
        <dbReference type="Proteomes" id="UP000727407"/>
    </source>
</evidence>
<dbReference type="Proteomes" id="UP000727407">
    <property type="component" value="Unassembled WGS sequence"/>
</dbReference>
<feature type="non-terminal residue" evidence="1">
    <location>
        <position position="54"/>
    </location>
</feature>
<organism evidence="1 2">
    <name type="scientific">Clarias magur</name>
    <name type="common">Asian catfish</name>
    <name type="synonym">Macropteronotus magur</name>
    <dbReference type="NCBI Taxonomy" id="1594786"/>
    <lineage>
        <taxon>Eukaryota</taxon>
        <taxon>Metazoa</taxon>
        <taxon>Chordata</taxon>
        <taxon>Craniata</taxon>
        <taxon>Vertebrata</taxon>
        <taxon>Euteleostomi</taxon>
        <taxon>Actinopterygii</taxon>
        <taxon>Neopterygii</taxon>
        <taxon>Teleostei</taxon>
        <taxon>Ostariophysi</taxon>
        <taxon>Siluriformes</taxon>
        <taxon>Clariidae</taxon>
        <taxon>Clarias</taxon>
    </lineage>
</organism>
<dbReference type="AlphaFoldDB" id="A0A8J4V1Q0"/>